<dbReference type="EMBL" id="FOLO01000011">
    <property type="protein sequence ID" value="SFC52458.1"/>
    <property type="molecule type" value="Genomic_DNA"/>
</dbReference>
<keyword evidence="1" id="KW-1133">Transmembrane helix</keyword>
<accession>A0A1I1K128</accession>
<dbReference type="AlphaFoldDB" id="A0A1I1K128"/>
<reference evidence="2 3" key="1">
    <citation type="submission" date="2016-10" db="EMBL/GenBank/DDBJ databases">
        <authorList>
            <person name="de Groot N.N."/>
        </authorList>
    </citation>
    <scope>NUCLEOTIDE SEQUENCE [LARGE SCALE GENOMIC DNA]</scope>
    <source>
        <strain evidence="2 3">DSM 6059</strain>
    </source>
</reference>
<dbReference type="NCBIfam" id="TIGR02532">
    <property type="entry name" value="IV_pilin_GFxxxE"/>
    <property type="match status" value="1"/>
</dbReference>
<keyword evidence="1" id="KW-0812">Transmembrane</keyword>
<sequence>MKMILNKKKLLKQTSGFTLVEILVASVILFTSIAMVSMVYRGAYISSDKADGHINITGVLPAVLATIRDDIRAQGNSNLTELKSEANMWDVNYQWQASLLQHKSPPKKYDLDSGSFMVPAKKYKLWQVDLTLKRNNLVKQYQFKELSWLND</sequence>
<keyword evidence="1" id="KW-0472">Membrane</keyword>
<keyword evidence="3" id="KW-1185">Reference proteome</keyword>
<dbReference type="InterPro" id="IPR012902">
    <property type="entry name" value="N_methyl_site"/>
</dbReference>
<dbReference type="OrthoDB" id="5772040at2"/>
<protein>
    <submittedName>
        <fullName evidence="2">Prepilin-type N-terminal cleavage/methylation domain-containing protein</fullName>
    </submittedName>
</protein>
<proteinExistence type="predicted"/>
<evidence type="ECO:0000313" key="3">
    <source>
        <dbReference type="Proteomes" id="UP000198862"/>
    </source>
</evidence>
<dbReference type="Pfam" id="PF07963">
    <property type="entry name" value="N_methyl"/>
    <property type="match status" value="1"/>
</dbReference>
<dbReference type="STRING" id="1123010.SAMN02745724_01857"/>
<feature type="transmembrane region" description="Helical" evidence="1">
    <location>
        <begin position="20"/>
        <end position="40"/>
    </location>
</feature>
<gene>
    <name evidence="2" type="ORF">SAMN02745724_01857</name>
</gene>
<dbReference type="PROSITE" id="PS00409">
    <property type="entry name" value="PROKAR_NTER_METHYL"/>
    <property type="match status" value="1"/>
</dbReference>
<dbReference type="Proteomes" id="UP000198862">
    <property type="component" value="Unassembled WGS sequence"/>
</dbReference>
<name>A0A1I1K128_9GAMM</name>
<evidence type="ECO:0000313" key="2">
    <source>
        <dbReference type="EMBL" id="SFC52458.1"/>
    </source>
</evidence>
<evidence type="ECO:0000256" key="1">
    <source>
        <dbReference type="SAM" id="Phobius"/>
    </source>
</evidence>
<organism evidence="2 3">
    <name type="scientific">Pseudoalteromonas denitrificans DSM 6059</name>
    <dbReference type="NCBI Taxonomy" id="1123010"/>
    <lineage>
        <taxon>Bacteria</taxon>
        <taxon>Pseudomonadati</taxon>
        <taxon>Pseudomonadota</taxon>
        <taxon>Gammaproteobacteria</taxon>
        <taxon>Alteromonadales</taxon>
        <taxon>Pseudoalteromonadaceae</taxon>
        <taxon>Pseudoalteromonas</taxon>
    </lineage>
</organism>